<feature type="compositionally biased region" description="Polar residues" evidence="1">
    <location>
        <begin position="459"/>
        <end position="469"/>
    </location>
</feature>
<feature type="region of interest" description="Disordered" evidence="1">
    <location>
        <begin position="1"/>
        <end position="24"/>
    </location>
</feature>
<organism evidence="2 3">
    <name type="scientific">Pseudogymnoascus verrucosus</name>
    <dbReference type="NCBI Taxonomy" id="342668"/>
    <lineage>
        <taxon>Eukaryota</taxon>
        <taxon>Fungi</taxon>
        <taxon>Dikarya</taxon>
        <taxon>Ascomycota</taxon>
        <taxon>Pezizomycotina</taxon>
        <taxon>Leotiomycetes</taxon>
        <taxon>Thelebolales</taxon>
        <taxon>Thelebolaceae</taxon>
        <taxon>Pseudogymnoascus</taxon>
    </lineage>
</organism>
<feature type="compositionally biased region" description="Polar residues" evidence="1">
    <location>
        <begin position="433"/>
        <end position="452"/>
    </location>
</feature>
<dbReference type="STRING" id="342668.A0A1B8GSI9"/>
<keyword evidence="3" id="KW-1185">Reference proteome</keyword>
<feature type="compositionally biased region" description="Basic and acidic residues" evidence="1">
    <location>
        <begin position="909"/>
        <end position="918"/>
    </location>
</feature>
<feature type="region of interest" description="Disordered" evidence="1">
    <location>
        <begin position="405"/>
        <end position="521"/>
    </location>
</feature>
<evidence type="ECO:0000313" key="3">
    <source>
        <dbReference type="Proteomes" id="UP000091956"/>
    </source>
</evidence>
<feature type="compositionally biased region" description="Low complexity" evidence="1">
    <location>
        <begin position="11"/>
        <end position="23"/>
    </location>
</feature>
<dbReference type="Proteomes" id="UP000091956">
    <property type="component" value="Unassembled WGS sequence"/>
</dbReference>
<feature type="region of interest" description="Disordered" evidence="1">
    <location>
        <begin position="727"/>
        <end position="918"/>
    </location>
</feature>
<feature type="compositionally biased region" description="Basic residues" evidence="1">
    <location>
        <begin position="871"/>
        <end position="891"/>
    </location>
</feature>
<feature type="compositionally biased region" description="Basic and acidic residues" evidence="1">
    <location>
        <begin position="851"/>
        <end position="860"/>
    </location>
</feature>
<name>A0A1B8GSI9_9PEZI</name>
<dbReference type="EMBL" id="KV460215">
    <property type="protein sequence ID" value="OBT98785.1"/>
    <property type="molecule type" value="Genomic_DNA"/>
</dbReference>
<feature type="compositionally biased region" description="Polar residues" evidence="1">
    <location>
        <begin position="840"/>
        <end position="849"/>
    </location>
</feature>
<dbReference type="OrthoDB" id="5374844at2759"/>
<feature type="region of interest" description="Disordered" evidence="1">
    <location>
        <begin position="641"/>
        <end position="663"/>
    </location>
</feature>
<evidence type="ECO:0000313" key="2">
    <source>
        <dbReference type="EMBL" id="OBT98785.1"/>
    </source>
</evidence>
<sequence length="1632" mass="180612">MAGHRSKRTRSPPVLRLLSSPSRDPNSCPFEDFLQYLESSLGRNVFLRLSESIIKKMKATLARLGQTDQKVATDIVERTVSAIGAFPEACSELHPSAFVAIVRILIHAGNSLLRDRGLYLLAEFLHNANKKQEAADDIQKSLSDISKDCLELIFVTFCDKSESYKTRRWVGLLILELTSHSDENVGMIGFIPDEKRRKLGSQILYEGNEILRTLSGRILTTLTASDIIPKEWLFPVETDKEIIAQYPEQAPSASQWDKRFSSYLDDIWDKIAGTENNGTIDFALNMVTFPEFLNTKAISICHRSISVVLADCVYIYVHSEKKGFDTAIDIPFHLISDVRVEPTSLDRSIGTEPPADLILHVKCTGGNQAYVNSSPSELSVVQLTFRDTTLATSIGKVVQQCGAKLNSETRRQDTASDNEAMSGHTDDSEPTKKTSFIKASQSNDGLNLNGGNTAKAIKRNSSMKVSQGNEGLALDGNRKDTNPKVTKKISFLDDSQSDEDSIPYGNRTDTNKKATKQTSFRRTSQVDTGLVLNRNYDINAKAIEAQGISDTHANNHDTESPREESFADSFVGVGMAAHSSPIIQYKKLPTKKGQNTIDNGGNLYDASPVAHDRHLRSSIAAAPPNSRLRLPERVLPILTTSRTQQQSDISRVGKTSKPLHHAPTKMNTRTEVNDVSGVTINTSDEFGSSSPRIHQSPLIAFPNNPADDALLPMQHDGSTDELIKIPPVTVRPKKKQALKSKKPLGLSKKADAPEKATKQHSENQDKSWNIEPDSPKSTTLPLKKPVEDGKAASKKRKSEPDVPDRTRRATRRNALPVKETANEFADDTDDQNDTRPGPSNRANKPSSTKLVKVEQADGKENPLFAAAVVTKPKRGRKKHLLRPKAALKVRKSVPNDIEMSHSDTGGQHMESDGGQHMESDILDPLQRHESFFEEAFHDHELPNMDDEPPLTPMPPVNAATTIASKMTDIFGHVVESSEPQRKARVYGKSAQKATRAPQKQSKSKAKVSLKGKEREKVVPLPEAESLPEPPEQKTNPVATGKSPATTPAKEVEMIYISSDEESEDSGDIEPHQPPVIAQAAMSKLDEKTTLATAAKTESSIPAFLEAPSDLSPEDQSTPAMVHLPHPVAPPAVVPTKLRNSSAHLVDDHLSRKTPIVAFGKKGPKNKGVSSALKPKPVENSSSKTDMAKLVNAAAFGQSRKRPGPEPTPHMEASPPKRLKTVDIPVSKAVDDDACNDDIPNMLPHRLKSSTPFASQQDSLICSSQSRVDENGSPHARPTVEETANVAQIRRRTLSIPWKMTHISQNKDIATEKGPFDDPDDDMRLVLDDEPTMIQNFDGPSPNRKPQYFGREKEASIIPRYLLSRPTTAGKKLEVIPETDHASTVNSVNPFEERQPRQLSNFAKRLKGERPARSKVTISIEPQPQPPLKGSNGQPRKRSFVIEREVTVHDPEKTLVEPENQYQWRRARSISFSNSACSSDIADDKASVASSEEEEPLAPLIAWRKTLQLPYKGMTDTILSIAKILVEDLVDKQTAIDDIVVEYARNGTKLVEELEREASADRRELESQFLNTLQKVTRSFKQTRDSTIALNSEWEDLGNLEAQWRTRQHKLQKVMNERKFCVEDGTWKSRIKN</sequence>
<feature type="region of interest" description="Disordered" evidence="1">
    <location>
        <begin position="1155"/>
        <end position="1222"/>
    </location>
</feature>
<feature type="compositionally biased region" description="Polar residues" evidence="1">
    <location>
        <begin position="1032"/>
        <end position="1045"/>
    </location>
</feature>
<feature type="compositionally biased region" description="Basic and acidic residues" evidence="1">
    <location>
        <begin position="748"/>
        <end position="765"/>
    </location>
</feature>
<feature type="region of interest" description="Disordered" evidence="1">
    <location>
        <begin position="1106"/>
        <end position="1133"/>
    </location>
</feature>
<protein>
    <submittedName>
        <fullName evidence="2">Uncharacterized protein</fullName>
    </submittedName>
</protein>
<accession>A0A1B8GSI9</accession>
<feature type="compositionally biased region" description="Basic residues" evidence="1">
    <location>
        <begin position="1"/>
        <end position="10"/>
    </location>
</feature>
<feature type="region of interest" description="Disordered" evidence="1">
    <location>
        <begin position="975"/>
        <end position="1050"/>
    </location>
</feature>
<gene>
    <name evidence="2" type="ORF">VE01_03389</name>
</gene>
<dbReference type="RefSeq" id="XP_018132518.1">
    <property type="nucleotide sequence ID" value="XM_018272883.2"/>
</dbReference>
<proteinExistence type="predicted"/>
<reference evidence="3" key="2">
    <citation type="journal article" date="2018" name="Nat. Commun.">
        <title>Extreme sensitivity to ultraviolet light in the fungal pathogen causing white-nose syndrome of bats.</title>
        <authorList>
            <person name="Palmer J.M."/>
            <person name="Drees K.P."/>
            <person name="Foster J.T."/>
            <person name="Lindner D.L."/>
        </authorList>
    </citation>
    <scope>NUCLEOTIDE SEQUENCE [LARGE SCALE GENOMIC DNA]</scope>
    <source>
        <strain evidence="3">UAMH 10579</strain>
    </source>
</reference>
<feature type="region of interest" description="Disordered" evidence="1">
    <location>
        <begin position="1406"/>
        <end position="1435"/>
    </location>
</feature>
<evidence type="ECO:0000256" key="1">
    <source>
        <dbReference type="SAM" id="MobiDB-lite"/>
    </source>
</evidence>
<feature type="compositionally biased region" description="Basic residues" evidence="1">
    <location>
        <begin position="731"/>
        <end position="742"/>
    </location>
</feature>
<feature type="compositionally biased region" description="Basic and acidic residues" evidence="1">
    <location>
        <begin position="798"/>
        <end position="807"/>
    </location>
</feature>
<reference evidence="2 3" key="1">
    <citation type="submission" date="2016-03" db="EMBL/GenBank/DDBJ databases">
        <title>Comparative genomics of Pseudogymnoascus destructans, the fungus causing white-nose syndrome of bats.</title>
        <authorList>
            <person name="Palmer J.M."/>
            <person name="Drees K.P."/>
            <person name="Foster J.T."/>
            <person name="Lindner D.L."/>
        </authorList>
    </citation>
    <scope>NUCLEOTIDE SEQUENCE [LARGE SCALE GENOMIC DNA]</scope>
    <source>
        <strain evidence="2 3">UAMH 10579</strain>
    </source>
</reference>
<dbReference type="GeneID" id="28836775"/>